<reference evidence="3 4" key="1">
    <citation type="submission" date="2016-09" db="EMBL/GenBank/DDBJ databases">
        <title>The draft genome of Dichanthelium oligosanthes: A C3 panicoid grass species.</title>
        <authorList>
            <person name="Studer A.J."/>
            <person name="Schnable J.C."/>
            <person name="Brutnell T.P."/>
        </authorList>
    </citation>
    <scope>NUCLEOTIDE SEQUENCE [LARGE SCALE GENOMIC DNA]</scope>
    <source>
        <strain evidence="4">cv. Kellogg 1175</strain>
        <tissue evidence="3">Leaf</tissue>
    </source>
</reference>
<comment type="caution">
    <text evidence="3">The sequence shown here is derived from an EMBL/GenBank/DDBJ whole genome shotgun (WGS) entry which is preliminary data.</text>
</comment>
<name>A0A1E5UVD6_9POAL</name>
<dbReference type="InterPro" id="IPR010788">
    <property type="entry name" value="VDE_dom"/>
</dbReference>
<dbReference type="GO" id="GO:0046422">
    <property type="term" value="F:violaxanthin de-epoxidase activity"/>
    <property type="evidence" value="ECO:0007669"/>
    <property type="project" value="InterPro"/>
</dbReference>
<dbReference type="InterPro" id="IPR012674">
    <property type="entry name" value="Calycin"/>
</dbReference>
<evidence type="ECO:0000256" key="1">
    <source>
        <dbReference type="SAM" id="Coils"/>
    </source>
</evidence>
<dbReference type="AlphaFoldDB" id="A0A1E5UVD6"/>
<dbReference type="Pfam" id="PF07137">
    <property type="entry name" value="VDE"/>
    <property type="match status" value="1"/>
</dbReference>
<accession>A0A1E5UVD6</accession>
<dbReference type="STRING" id="888268.A0A1E5UVD6"/>
<dbReference type="OrthoDB" id="10258187at2759"/>
<proteinExistence type="predicted"/>
<evidence type="ECO:0000313" key="4">
    <source>
        <dbReference type="Proteomes" id="UP000095767"/>
    </source>
</evidence>
<feature type="coiled-coil region" evidence="1">
    <location>
        <begin position="412"/>
        <end position="483"/>
    </location>
</feature>
<gene>
    <name evidence="3" type="ORF">BAE44_0022136</name>
</gene>
<dbReference type="PANTHER" id="PTHR33970">
    <property type="entry name" value="VIOLAXANTHIN DE-EPOXIDASE, CHLOROPLASTIC-RELATED"/>
    <property type="match status" value="1"/>
</dbReference>
<dbReference type="PANTHER" id="PTHR33970:SF1">
    <property type="entry name" value="VIOLAXANTHIN DE-EPOXIDASE, CHLOROPLASTIC"/>
    <property type="match status" value="1"/>
</dbReference>
<sequence>MMSRHCANRIFLTGASSILHSPKSRGRATRRHSSLRFSRCCVRANFWRSDHLPVKVTPSEVIEVLQASDVFRSIRKWSRLQLVTMTGVMACVVLVVPSADAVDALKTCTCLLKECRSTYTRFLPNQLFFSRIELAKCIANPSCAANVACLNTCNNRPDETECQVIPRNLASTEVCQRNKCETCFTCFVFIIPQIKCGDLFENSVVDEFNECAVSRKKCVPQKSDVGEFPVPDPSALVKSFNIADFNGKWYISSGLNPTFDTFDCQLHEFHVEGDKLIANITWRIRTPDSGFFTRSAVQQFVQDPSQPGILYNHDNEFLHYQDDWYIISSKVENKDDDYIFVYYRGRNDAWDGYGGSVLYTRSKTVPETIIPELERAAKTVGRDFSTFIRTDNTCGPEPPLVERIEKTVEEGEKTIIREVKEIEGEIEEEVEELEEEEATLFQKLAEGLMEVKQDIMNLLQGLNKEEMELLDKLNLEATEVEKVFSRALPLRKLR</sequence>
<dbReference type="InterPro" id="IPR044682">
    <property type="entry name" value="VDE"/>
</dbReference>
<dbReference type="GO" id="GO:0015994">
    <property type="term" value="P:chlorophyll metabolic process"/>
    <property type="evidence" value="ECO:0007669"/>
    <property type="project" value="TreeGrafter"/>
</dbReference>
<dbReference type="GO" id="GO:0010028">
    <property type="term" value="P:xanthophyll cycle"/>
    <property type="evidence" value="ECO:0007669"/>
    <property type="project" value="InterPro"/>
</dbReference>
<keyword evidence="4" id="KW-1185">Reference proteome</keyword>
<feature type="domain" description="VDE lipocalin" evidence="2">
    <location>
        <begin position="131"/>
        <end position="392"/>
    </location>
</feature>
<protein>
    <submittedName>
        <fullName evidence="3">Violaxanthin de-epoxidase, chloroplastic</fullName>
    </submittedName>
</protein>
<keyword evidence="1" id="KW-0175">Coiled coil</keyword>
<evidence type="ECO:0000313" key="3">
    <source>
        <dbReference type="EMBL" id="OEL16841.1"/>
    </source>
</evidence>
<evidence type="ECO:0000259" key="2">
    <source>
        <dbReference type="Pfam" id="PF07137"/>
    </source>
</evidence>
<organism evidence="3 4">
    <name type="scientific">Dichanthelium oligosanthes</name>
    <dbReference type="NCBI Taxonomy" id="888268"/>
    <lineage>
        <taxon>Eukaryota</taxon>
        <taxon>Viridiplantae</taxon>
        <taxon>Streptophyta</taxon>
        <taxon>Embryophyta</taxon>
        <taxon>Tracheophyta</taxon>
        <taxon>Spermatophyta</taxon>
        <taxon>Magnoliopsida</taxon>
        <taxon>Liliopsida</taxon>
        <taxon>Poales</taxon>
        <taxon>Poaceae</taxon>
        <taxon>PACMAD clade</taxon>
        <taxon>Panicoideae</taxon>
        <taxon>Panicodae</taxon>
        <taxon>Paniceae</taxon>
        <taxon>Dichantheliinae</taxon>
        <taxon>Dichanthelium</taxon>
    </lineage>
</organism>
<dbReference type="EMBL" id="LWDX02061841">
    <property type="protein sequence ID" value="OEL16841.1"/>
    <property type="molecule type" value="Genomic_DNA"/>
</dbReference>
<dbReference type="GO" id="GO:0009507">
    <property type="term" value="C:chloroplast"/>
    <property type="evidence" value="ECO:0007669"/>
    <property type="project" value="TreeGrafter"/>
</dbReference>
<dbReference type="CDD" id="cd19420">
    <property type="entry name" value="lipocalin_VDE"/>
    <property type="match status" value="1"/>
</dbReference>
<dbReference type="Proteomes" id="UP000095767">
    <property type="component" value="Unassembled WGS sequence"/>
</dbReference>
<dbReference type="Gene3D" id="2.40.128.20">
    <property type="match status" value="1"/>
</dbReference>
<dbReference type="SUPFAM" id="SSF50814">
    <property type="entry name" value="Lipocalins"/>
    <property type="match status" value="1"/>
</dbReference>